<dbReference type="PANTHER" id="PTHR30265:SF2">
    <property type="entry name" value="TRANSCRIPTION TERMINATION_ANTITERMINATION PROTEIN NUSG"/>
    <property type="match status" value="1"/>
</dbReference>
<sequence>MTLPLSAVPETVPEIEPDAPEVLELPGEGPGLAAEGGDLAAADGAAAAGEATKPQVARWFAVQVASSCEKKVKATLEQRAVTLGVSNRILEIEIPQTPGVKLKKDGSRQSIEEKVFPGYVLVRMVLDEDTMMAVRSTPNVINFVGQEERRATGKARGHIRPRPLSRQEVDRIFKRAAEKKPVLKVDLTEGDQILVTAGPFKDFQGEVIEVSGERSKLKALLSIFGRETPVELEFSQISKQS</sequence>
<evidence type="ECO:0000256" key="1">
    <source>
        <dbReference type="ARBA" id="ARBA00022472"/>
    </source>
</evidence>
<dbReference type="RefSeq" id="WP_323357020.1">
    <property type="nucleotide sequence ID" value="NZ_JAYGHY010000033.1"/>
</dbReference>
<evidence type="ECO:0000259" key="8">
    <source>
        <dbReference type="SMART" id="SM00738"/>
    </source>
</evidence>
<dbReference type="SMART" id="SM00739">
    <property type="entry name" value="KOW"/>
    <property type="match status" value="1"/>
</dbReference>
<dbReference type="SMART" id="SM00738">
    <property type="entry name" value="NGN"/>
    <property type="match status" value="1"/>
</dbReference>
<evidence type="ECO:0000256" key="4">
    <source>
        <dbReference type="ARBA" id="ARBA00023163"/>
    </source>
</evidence>
<dbReference type="InterPro" id="IPR001062">
    <property type="entry name" value="Transcrpt_antiterm_NusG"/>
</dbReference>
<dbReference type="InterPro" id="IPR008991">
    <property type="entry name" value="Translation_prot_SH3-like_sf"/>
</dbReference>
<feature type="domain" description="KOW" evidence="9">
    <location>
        <begin position="186"/>
        <end position="213"/>
    </location>
</feature>
<dbReference type="PANTHER" id="PTHR30265">
    <property type="entry name" value="RHO-INTERACTING TRANSCRIPTION TERMINATION FACTOR NUSG"/>
    <property type="match status" value="1"/>
</dbReference>
<proteinExistence type="inferred from homology"/>
<comment type="caution">
    <text evidence="10">The sequence shown here is derived from an EMBL/GenBank/DDBJ whole genome shotgun (WGS) entry which is preliminary data.</text>
</comment>
<evidence type="ECO:0000256" key="7">
    <source>
        <dbReference type="RuleBase" id="RU000538"/>
    </source>
</evidence>
<dbReference type="SUPFAM" id="SSF50104">
    <property type="entry name" value="Translation proteins SH3-like domain"/>
    <property type="match status" value="1"/>
</dbReference>
<evidence type="ECO:0000259" key="9">
    <source>
        <dbReference type="SMART" id="SM00739"/>
    </source>
</evidence>
<dbReference type="CDD" id="cd09891">
    <property type="entry name" value="NGN_Bact_1"/>
    <property type="match status" value="1"/>
</dbReference>
<dbReference type="SUPFAM" id="SSF82679">
    <property type="entry name" value="N-utilization substance G protein NusG, N-terminal domain"/>
    <property type="match status" value="1"/>
</dbReference>
<evidence type="ECO:0000313" key="10">
    <source>
        <dbReference type="EMBL" id="MEA5442996.1"/>
    </source>
</evidence>
<dbReference type="InterPro" id="IPR047050">
    <property type="entry name" value="NGN"/>
</dbReference>
<keyword evidence="3 5" id="KW-0805">Transcription regulation</keyword>
<feature type="domain" description="NusG-like N-terminal" evidence="8">
    <location>
        <begin position="56"/>
        <end position="176"/>
    </location>
</feature>
<dbReference type="HAMAP" id="MF_00948">
    <property type="entry name" value="NusG"/>
    <property type="match status" value="1"/>
</dbReference>
<dbReference type="InterPro" id="IPR005824">
    <property type="entry name" value="KOW"/>
</dbReference>
<dbReference type="Gene3D" id="3.30.70.940">
    <property type="entry name" value="NusG, N-terminal domain"/>
    <property type="match status" value="1"/>
</dbReference>
<keyword evidence="4 5" id="KW-0804">Transcription</keyword>
<keyword evidence="11" id="KW-1185">Reference proteome</keyword>
<dbReference type="InterPro" id="IPR036735">
    <property type="entry name" value="NGN_dom_sf"/>
</dbReference>
<dbReference type="InterPro" id="IPR014722">
    <property type="entry name" value="Rib_uL2_dom2"/>
</dbReference>
<dbReference type="Pfam" id="PF00467">
    <property type="entry name" value="KOW"/>
    <property type="match status" value="1"/>
</dbReference>
<accession>A0ABU5SWX9</accession>
<keyword evidence="2 5" id="KW-0889">Transcription antitermination</keyword>
<comment type="function">
    <text evidence="5 7">Participates in transcription elongation, termination and antitermination.</text>
</comment>
<comment type="similarity">
    <text evidence="5 7">Belongs to the NusG family.</text>
</comment>
<evidence type="ECO:0000256" key="3">
    <source>
        <dbReference type="ARBA" id="ARBA00023015"/>
    </source>
</evidence>
<dbReference type="InterPro" id="IPR006645">
    <property type="entry name" value="NGN-like_dom"/>
</dbReference>
<reference evidence="10 11" key="1">
    <citation type="submission" date="2023-12" db="EMBL/GenBank/DDBJ databases">
        <title>Baltic Sea Cyanobacteria.</title>
        <authorList>
            <person name="Delbaje E."/>
            <person name="Fewer D.P."/>
            <person name="Shishido T.K."/>
        </authorList>
    </citation>
    <scope>NUCLEOTIDE SEQUENCE [LARGE SCALE GENOMIC DNA]</scope>
    <source>
        <strain evidence="10 11">UHCC 0281</strain>
    </source>
</reference>
<evidence type="ECO:0000256" key="6">
    <source>
        <dbReference type="NCBIfam" id="TIGR00922"/>
    </source>
</evidence>
<name>A0ABU5SWX9_9CYAN</name>
<keyword evidence="1 5" id="KW-0806">Transcription termination</keyword>
<dbReference type="Pfam" id="PF02357">
    <property type="entry name" value="NusG"/>
    <property type="match status" value="1"/>
</dbReference>
<evidence type="ECO:0000256" key="2">
    <source>
        <dbReference type="ARBA" id="ARBA00022814"/>
    </source>
</evidence>
<protein>
    <recommendedName>
        <fullName evidence="5 6">Transcription termination/antitermination protein NusG</fullName>
    </recommendedName>
</protein>
<dbReference type="InterPro" id="IPR015869">
    <property type="entry name" value="Transcrpt_antiterm_NusG_bac_CS"/>
</dbReference>
<dbReference type="PRINTS" id="PR00338">
    <property type="entry name" value="NUSGTNSCPFCT"/>
</dbReference>
<dbReference type="PROSITE" id="PS01014">
    <property type="entry name" value="NUSG"/>
    <property type="match status" value="1"/>
</dbReference>
<dbReference type="InterPro" id="IPR043425">
    <property type="entry name" value="NusG-like"/>
</dbReference>
<dbReference type="Proteomes" id="UP001302329">
    <property type="component" value="Unassembled WGS sequence"/>
</dbReference>
<organism evidence="10 11">
    <name type="scientific">Cyanobium gracile UHCC 0281</name>
    <dbReference type="NCBI Taxonomy" id="3110309"/>
    <lineage>
        <taxon>Bacteria</taxon>
        <taxon>Bacillati</taxon>
        <taxon>Cyanobacteriota</taxon>
        <taxon>Cyanophyceae</taxon>
        <taxon>Synechococcales</taxon>
        <taxon>Prochlorococcaceae</taxon>
        <taxon>Cyanobium</taxon>
    </lineage>
</organism>
<dbReference type="CDD" id="cd06091">
    <property type="entry name" value="KOW_NusG"/>
    <property type="match status" value="1"/>
</dbReference>
<dbReference type="NCBIfam" id="TIGR00922">
    <property type="entry name" value="nusG"/>
    <property type="match status" value="1"/>
</dbReference>
<evidence type="ECO:0000313" key="11">
    <source>
        <dbReference type="Proteomes" id="UP001302329"/>
    </source>
</evidence>
<dbReference type="Gene3D" id="2.30.30.30">
    <property type="match status" value="1"/>
</dbReference>
<dbReference type="EMBL" id="JAYGHY010000033">
    <property type="protein sequence ID" value="MEA5442996.1"/>
    <property type="molecule type" value="Genomic_DNA"/>
</dbReference>
<evidence type="ECO:0000256" key="5">
    <source>
        <dbReference type="HAMAP-Rule" id="MF_00948"/>
    </source>
</evidence>
<gene>
    <name evidence="5 10" type="primary">nusG</name>
    <name evidence="10" type="ORF">VB739_10585</name>
</gene>